<accession>A4TXH6</accession>
<comment type="cofactor">
    <cofactor evidence="2">
        <name>Mg(2+)</name>
        <dbReference type="ChEBI" id="CHEBI:18420"/>
    </cofactor>
</comment>
<dbReference type="InterPro" id="IPR020476">
    <property type="entry name" value="Nudix_hydrolase"/>
</dbReference>
<dbReference type="EMBL" id="CU459003">
    <property type="protein sequence ID" value="CAM75333.1"/>
    <property type="molecule type" value="Genomic_DNA"/>
</dbReference>
<dbReference type="Pfam" id="PF00293">
    <property type="entry name" value="NUDIX"/>
    <property type="match status" value="1"/>
</dbReference>
<dbReference type="PRINTS" id="PR00502">
    <property type="entry name" value="NUDIXFAMILY"/>
</dbReference>
<dbReference type="Gene3D" id="3.90.79.10">
    <property type="entry name" value="Nucleoside Triphosphate Pyrophosphohydrolase"/>
    <property type="match status" value="1"/>
</dbReference>
<dbReference type="InterPro" id="IPR022927">
    <property type="entry name" value="RppH"/>
</dbReference>
<dbReference type="RefSeq" id="WP_234016265.1">
    <property type="nucleotide sequence ID" value="NZ_CP027527.1"/>
</dbReference>
<proteinExistence type="inferred from homology"/>
<protein>
    <recommendedName>
        <fullName evidence="4">RNA pyrophosphohydrolase</fullName>
        <ecNumber evidence="4">3.6.1.-</ecNumber>
    </recommendedName>
    <alternativeName>
        <fullName evidence="4">(Di)nucleoside polyphosphate hydrolase</fullName>
    </alternativeName>
</protein>
<evidence type="ECO:0000256" key="3">
    <source>
        <dbReference type="ARBA" id="ARBA00022801"/>
    </source>
</evidence>
<organism evidence="6">
    <name type="scientific">Magnetospirillum gryphiswaldense</name>
    <dbReference type="NCBI Taxonomy" id="55518"/>
    <lineage>
        <taxon>Bacteria</taxon>
        <taxon>Pseudomonadati</taxon>
        <taxon>Pseudomonadota</taxon>
        <taxon>Alphaproteobacteria</taxon>
        <taxon>Rhodospirillales</taxon>
        <taxon>Rhodospirillaceae</taxon>
        <taxon>Magnetospirillum</taxon>
    </lineage>
</organism>
<feature type="domain" description="Nudix hydrolase" evidence="5">
    <location>
        <begin position="11"/>
        <end position="153"/>
    </location>
</feature>
<dbReference type="PROSITE" id="PS00893">
    <property type="entry name" value="NUDIX_BOX"/>
    <property type="match status" value="1"/>
</dbReference>
<feature type="short sequence motif" description="Nudix box" evidence="4">
    <location>
        <begin position="45"/>
        <end position="66"/>
    </location>
</feature>
<dbReference type="CDD" id="cd03671">
    <property type="entry name" value="NUDIX_Ap4A_hydrolase_plant_like"/>
    <property type="match status" value="1"/>
</dbReference>
<dbReference type="InterPro" id="IPR000086">
    <property type="entry name" value="NUDIX_hydrolase_dom"/>
</dbReference>
<dbReference type="NCBIfam" id="NF001938">
    <property type="entry name" value="PRK00714.1-5"/>
    <property type="match status" value="1"/>
</dbReference>
<reference evidence="6" key="1">
    <citation type="journal article" date="2007" name="J. Bacteriol.">
        <title>Comparative genome analysis of four magnetotactic bacteria reveals a complex set of group-specific genes implicated in magnetosome biomineralization and function.</title>
        <authorList>
            <person name="Richter M."/>
            <person name="Kube M."/>
            <person name="Bazylinski D.A."/>
            <person name="Lombardot T."/>
            <person name="Gloeckner F.O."/>
            <person name="Reinhardt R."/>
            <person name="Schueler D."/>
        </authorList>
    </citation>
    <scope>NUCLEOTIDE SEQUENCE</scope>
    <source>
        <strain evidence="6">MSR-1</strain>
    </source>
</reference>
<gene>
    <name evidence="4" type="primary">rppH</name>
    <name evidence="4" type="synonym">nudH</name>
    <name evidence="6" type="ORF">MGR_1653</name>
</gene>
<dbReference type="NCBIfam" id="NF001936">
    <property type="entry name" value="PRK00714.1-3"/>
    <property type="match status" value="1"/>
</dbReference>
<dbReference type="PANTHER" id="PTHR11839:SF22">
    <property type="entry name" value="NUDIX HYDROLASE 26, CHLOROPLASTIC"/>
    <property type="match status" value="1"/>
</dbReference>
<dbReference type="PANTHER" id="PTHR11839">
    <property type="entry name" value="UDP/ADP-SUGAR PYROPHOSPHATASE"/>
    <property type="match status" value="1"/>
</dbReference>
<evidence type="ECO:0000256" key="4">
    <source>
        <dbReference type="HAMAP-Rule" id="MF_00298"/>
    </source>
</evidence>
<evidence type="ECO:0000313" key="6">
    <source>
        <dbReference type="EMBL" id="CAM75333.1"/>
    </source>
</evidence>
<sequence length="165" mass="18713">MSKPLPLSQRPYRPGVGIVLFNAHGQVFTARRIDTKDVAWQFPQGGIDDGEDPASAAKREMLEEIGTDKAELIGESSGWISYDLPEDLADRVWKGRFRGQKQKWFAYQFLGQDSDINIDTEHPEFSQWRWMDLAEVATLIVAFKRPLYEQVAAEFAPLAAKLKQG</sequence>
<dbReference type="HAMAP" id="MF_00298">
    <property type="entry name" value="Nudix_RppH"/>
    <property type="match status" value="1"/>
</dbReference>
<comment type="function">
    <text evidence="4">Accelerates the degradation of transcripts by removing pyrophosphate from the 5'-end of triphosphorylated RNA, leading to a more labile monophosphorylated state that can stimulate subsequent ribonuclease cleavage.</text>
</comment>
<dbReference type="PROSITE" id="PS51462">
    <property type="entry name" value="NUDIX"/>
    <property type="match status" value="1"/>
</dbReference>
<name>A4TXH6_9PROT</name>
<comment type="cofactor">
    <cofactor evidence="4">
        <name>a divalent metal cation</name>
        <dbReference type="ChEBI" id="CHEBI:60240"/>
    </cofactor>
</comment>
<dbReference type="GO" id="GO:0008893">
    <property type="term" value="F:guanosine-3',5'-bis(diphosphate) 3'-diphosphatase activity"/>
    <property type="evidence" value="ECO:0007669"/>
    <property type="project" value="TreeGrafter"/>
</dbReference>
<dbReference type="SUPFAM" id="SSF55811">
    <property type="entry name" value="Nudix"/>
    <property type="match status" value="1"/>
</dbReference>
<dbReference type="GO" id="GO:0034432">
    <property type="term" value="F:bis(5'-adenosyl)-pentaphosphatase activity"/>
    <property type="evidence" value="ECO:0007669"/>
    <property type="project" value="TreeGrafter"/>
</dbReference>
<evidence type="ECO:0000256" key="1">
    <source>
        <dbReference type="ARBA" id="ARBA00001936"/>
    </source>
</evidence>
<dbReference type="InterPro" id="IPR015797">
    <property type="entry name" value="NUDIX_hydrolase-like_dom_sf"/>
</dbReference>
<comment type="similarity">
    <text evidence="4">Belongs to the Nudix hydrolase family. RppH subfamily.</text>
</comment>
<evidence type="ECO:0000256" key="2">
    <source>
        <dbReference type="ARBA" id="ARBA00001946"/>
    </source>
</evidence>
<dbReference type="GO" id="GO:0006753">
    <property type="term" value="P:nucleoside phosphate metabolic process"/>
    <property type="evidence" value="ECO:0007669"/>
    <property type="project" value="TreeGrafter"/>
</dbReference>
<dbReference type="EC" id="3.6.1.-" evidence="4"/>
<keyword evidence="3 4" id="KW-0378">Hydrolase</keyword>
<evidence type="ECO:0000259" key="5">
    <source>
        <dbReference type="PROSITE" id="PS51462"/>
    </source>
</evidence>
<dbReference type="InterPro" id="IPR020084">
    <property type="entry name" value="NUDIX_hydrolase_CS"/>
</dbReference>
<dbReference type="AlphaFoldDB" id="A4TXH6"/>
<comment type="cofactor">
    <cofactor evidence="1">
        <name>Mn(2+)</name>
        <dbReference type="ChEBI" id="CHEBI:29035"/>
    </cofactor>
</comment>
<dbReference type="GO" id="GO:0019693">
    <property type="term" value="P:ribose phosphate metabolic process"/>
    <property type="evidence" value="ECO:0007669"/>
    <property type="project" value="TreeGrafter"/>
</dbReference>